<feature type="domain" description="ABC transmembrane type-1" evidence="9">
    <location>
        <begin position="75"/>
        <end position="291"/>
    </location>
</feature>
<keyword evidence="5 8" id="KW-0812">Transmembrane</keyword>
<dbReference type="PANTHER" id="PTHR43470:SF4">
    <property type="entry name" value="ABC TRANSPORTER PERMEASE PROTEIN YQGI-RELATED"/>
    <property type="match status" value="1"/>
</dbReference>
<feature type="transmembrane region" description="Helical" evidence="8">
    <location>
        <begin position="31"/>
        <end position="53"/>
    </location>
</feature>
<keyword evidence="4 8" id="KW-1003">Cell membrane</keyword>
<dbReference type="CDD" id="cd06261">
    <property type="entry name" value="TM_PBP2"/>
    <property type="match status" value="1"/>
</dbReference>
<evidence type="ECO:0000256" key="3">
    <source>
        <dbReference type="ARBA" id="ARBA00022448"/>
    </source>
</evidence>
<comment type="caution">
    <text evidence="8">Lacks conserved residue(s) required for the propagation of feature annotation.</text>
</comment>
<dbReference type="Proteomes" id="UP000481852">
    <property type="component" value="Unassembled WGS sequence"/>
</dbReference>
<dbReference type="InterPro" id="IPR000515">
    <property type="entry name" value="MetI-like"/>
</dbReference>
<evidence type="ECO:0000256" key="4">
    <source>
        <dbReference type="ARBA" id="ARBA00022475"/>
    </source>
</evidence>
<keyword evidence="6 8" id="KW-1133">Transmembrane helix</keyword>
<evidence type="ECO:0000313" key="10">
    <source>
        <dbReference type="EMBL" id="MSS15339.1"/>
    </source>
</evidence>
<dbReference type="SUPFAM" id="SSF161098">
    <property type="entry name" value="MetI-like"/>
    <property type="match status" value="1"/>
</dbReference>
<dbReference type="InterPro" id="IPR005672">
    <property type="entry name" value="Phosphate_PstA"/>
</dbReference>
<comment type="caution">
    <text evidence="10">The sequence shown here is derived from an EMBL/GenBank/DDBJ whole genome shotgun (WGS) entry which is preliminary data.</text>
</comment>
<accession>A0A6L5X4N2</accession>
<name>A0A6L5X4N2_9FIRM</name>
<evidence type="ECO:0000259" key="9">
    <source>
        <dbReference type="PROSITE" id="PS50928"/>
    </source>
</evidence>
<dbReference type="PANTHER" id="PTHR43470">
    <property type="entry name" value="PHOSPHATE TRANSPORT SYSTEM PERMEASE PROTEIN PSTA-RELATED"/>
    <property type="match status" value="1"/>
</dbReference>
<comment type="subcellular location">
    <subcellularLocation>
        <location evidence="1 8">Cell membrane</location>
        <topology evidence="1 8">Multi-pass membrane protein</topology>
    </subcellularLocation>
</comment>
<dbReference type="PROSITE" id="PS50928">
    <property type="entry name" value="ABC_TM1"/>
    <property type="match status" value="1"/>
</dbReference>
<protein>
    <recommendedName>
        <fullName evidence="8">Phosphate transport system permease protein PstA</fullName>
    </recommendedName>
</protein>
<feature type="transmembrane region" description="Helical" evidence="8">
    <location>
        <begin position="120"/>
        <end position="139"/>
    </location>
</feature>
<dbReference type="RefSeq" id="WP_154526076.1">
    <property type="nucleotide sequence ID" value="NZ_JAXFIP010000048.1"/>
</dbReference>
<dbReference type="EMBL" id="VULZ01000010">
    <property type="protein sequence ID" value="MSS15339.1"/>
    <property type="molecule type" value="Genomic_DNA"/>
</dbReference>
<keyword evidence="7 8" id="KW-0472">Membrane</keyword>
<dbReference type="Pfam" id="PF00528">
    <property type="entry name" value="BPD_transp_1"/>
    <property type="match status" value="1"/>
</dbReference>
<dbReference type="GO" id="GO:0005315">
    <property type="term" value="F:phosphate transmembrane transporter activity"/>
    <property type="evidence" value="ECO:0007669"/>
    <property type="project" value="InterPro"/>
</dbReference>
<evidence type="ECO:0000256" key="7">
    <source>
        <dbReference type="ARBA" id="ARBA00023136"/>
    </source>
</evidence>
<feature type="transmembrane region" description="Helical" evidence="8">
    <location>
        <begin position="272"/>
        <end position="294"/>
    </location>
</feature>
<evidence type="ECO:0000256" key="5">
    <source>
        <dbReference type="ARBA" id="ARBA00022692"/>
    </source>
</evidence>
<evidence type="ECO:0000256" key="6">
    <source>
        <dbReference type="ARBA" id="ARBA00022989"/>
    </source>
</evidence>
<dbReference type="GO" id="GO:0035435">
    <property type="term" value="P:phosphate ion transmembrane transport"/>
    <property type="evidence" value="ECO:0007669"/>
    <property type="project" value="InterPro"/>
</dbReference>
<dbReference type="InterPro" id="IPR035906">
    <property type="entry name" value="MetI-like_sf"/>
</dbReference>
<organism evidence="10 11">
    <name type="scientific">Porcincola intestinalis</name>
    <dbReference type="NCBI Taxonomy" id="2606632"/>
    <lineage>
        <taxon>Bacteria</taxon>
        <taxon>Bacillati</taxon>
        <taxon>Bacillota</taxon>
        <taxon>Clostridia</taxon>
        <taxon>Lachnospirales</taxon>
        <taxon>Lachnospiraceae</taxon>
        <taxon>Porcincola</taxon>
    </lineage>
</organism>
<gene>
    <name evidence="10" type="primary">pstA</name>
    <name evidence="10" type="ORF">FYJ35_09875</name>
</gene>
<dbReference type="AlphaFoldDB" id="A0A6L5X4N2"/>
<feature type="transmembrane region" description="Helical" evidence="8">
    <location>
        <begin position="74"/>
        <end position="100"/>
    </location>
</feature>
<evidence type="ECO:0000256" key="8">
    <source>
        <dbReference type="RuleBase" id="RU363043"/>
    </source>
</evidence>
<keyword evidence="11" id="KW-1185">Reference proteome</keyword>
<dbReference type="GO" id="GO:0005886">
    <property type="term" value="C:plasma membrane"/>
    <property type="evidence" value="ECO:0007669"/>
    <property type="project" value="UniProtKB-SubCell"/>
</dbReference>
<evidence type="ECO:0000256" key="2">
    <source>
        <dbReference type="ARBA" id="ARBA00007069"/>
    </source>
</evidence>
<keyword evidence="3" id="KW-0813">Transport</keyword>
<sequence length="306" mass="33256">MTEIKNEQTKDLTPSRGLIGRAKAVDRIWTVVFYLVALFFLLLLFAFAGYVIIKGFAGATPEMFRFDRNGIGNYFFNTIYLVFLSLLISVPIGVMGGIYMAEYAKDNAFTKFLRIAIETLSSLPSIVVGLFGYLIFLVATHSQPSLLAGSICVAILSLPLMTTTTEDALRSLPPSYKLGSLGMGATLRQTIQSVLIPACVPRIITGVILAAGRGFGEAAALLYTSGSDTNIKWNPHAWINPSLNPFNPLRRGGTLSLKIWSSFTASVGAEDVANLSAAILMILVLSFSLLAHYLEGRIRKKMGDTK</sequence>
<evidence type="ECO:0000256" key="1">
    <source>
        <dbReference type="ARBA" id="ARBA00004651"/>
    </source>
</evidence>
<reference evidence="10 11" key="1">
    <citation type="submission" date="2019-08" db="EMBL/GenBank/DDBJ databases">
        <title>In-depth cultivation of the pig gut microbiome towards novel bacterial diversity and tailored functional studies.</title>
        <authorList>
            <person name="Wylensek D."/>
            <person name="Hitch T.C.A."/>
            <person name="Clavel T."/>
        </authorList>
    </citation>
    <scope>NUCLEOTIDE SEQUENCE [LARGE SCALE GENOMIC DNA]</scope>
    <source>
        <strain evidence="10 11">Oil+RF-744-WCA-WT-11</strain>
    </source>
</reference>
<proteinExistence type="inferred from homology"/>
<evidence type="ECO:0000313" key="11">
    <source>
        <dbReference type="Proteomes" id="UP000481852"/>
    </source>
</evidence>
<dbReference type="NCBIfam" id="TIGR00974">
    <property type="entry name" value="3a0107s02c"/>
    <property type="match status" value="1"/>
</dbReference>
<dbReference type="Gene3D" id="1.10.3720.10">
    <property type="entry name" value="MetI-like"/>
    <property type="match status" value="1"/>
</dbReference>
<comment type="similarity">
    <text evidence="2 8">Belongs to the binding-protein-dependent transport system permease family. CysTW subfamily.</text>
</comment>